<feature type="transmembrane region" description="Helical" evidence="2">
    <location>
        <begin position="82"/>
        <end position="100"/>
    </location>
</feature>
<dbReference type="GO" id="GO:0008643">
    <property type="term" value="P:carbohydrate transport"/>
    <property type="evidence" value="ECO:0007669"/>
    <property type="project" value="InterPro"/>
</dbReference>
<feature type="transmembrane region" description="Helical" evidence="2">
    <location>
        <begin position="12"/>
        <end position="36"/>
    </location>
</feature>
<feature type="transmembrane region" description="Helical" evidence="2">
    <location>
        <begin position="313"/>
        <end position="332"/>
    </location>
</feature>
<feature type="transmembrane region" description="Helical" evidence="2">
    <location>
        <begin position="246"/>
        <end position="271"/>
    </location>
</feature>
<feature type="transmembrane region" description="Helical" evidence="2">
    <location>
        <begin position="112"/>
        <end position="130"/>
    </location>
</feature>
<accession>A0A1Y5RVD3</accession>
<comment type="similarity">
    <text evidence="1">Belongs to the sodium:galactoside symporter (TC 2.A.2) family.</text>
</comment>
<dbReference type="SUPFAM" id="SSF103473">
    <property type="entry name" value="MFS general substrate transporter"/>
    <property type="match status" value="1"/>
</dbReference>
<dbReference type="EMBL" id="FWFO01000001">
    <property type="protein sequence ID" value="SLN25923.1"/>
    <property type="molecule type" value="Genomic_DNA"/>
</dbReference>
<keyword evidence="4" id="KW-1185">Reference proteome</keyword>
<dbReference type="InterPro" id="IPR036259">
    <property type="entry name" value="MFS_trans_sf"/>
</dbReference>
<dbReference type="RefSeq" id="WP_085794586.1">
    <property type="nucleotide sequence ID" value="NZ_FWFO01000001.1"/>
</dbReference>
<evidence type="ECO:0000256" key="2">
    <source>
        <dbReference type="SAM" id="Phobius"/>
    </source>
</evidence>
<keyword evidence="2" id="KW-0472">Membrane</keyword>
<organism evidence="3 4">
    <name type="scientific">Falsiruegeria litorea R37</name>
    <dbReference type="NCBI Taxonomy" id="1200284"/>
    <lineage>
        <taxon>Bacteria</taxon>
        <taxon>Pseudomonadati</taxon>
        <taxon>Pseudomonadota</taxon>
        <taxon>Alphaproteobacteria</taxon>
        <taxon>Rhodobacterales</taxon>
        <taxon>Roseobacteraceae</taxon>
        <taxon>Falsiruegeria</taxon>
    </lineage>
</organism>
<sequence length="473" mass="51040">MKTQTAGTPGKMQLFYGLGGVANGVFSNGLSFFLLIYYNLVIGLPAEVVGFALSIALVFDAISDPVVGYLSDNWKSRMGKRHPFIFLSIVPTAFLFWLIWNPPASLTTDGQLFWFLLLTTIGLRFSMTLYDVPHNAMLPELTSDYNARTLLSGHKVSVTWIAGQIIVIAMYTIWLVPTDFMPYGILNQAGYQEAGLVSAFLIGGAILISALGLYSYKDQMTEIAHEPTKGAGGFFRQFASAAGLPALRAIFLSSAVYAIGSGVAAALWTYLMSFYWELSNDQISLILLANLAGALIAGFLIKVLSNRDNKKAAAINLSILSTIIGAGPYLLRWLDLFPANGTEALLYVLFAHGIIQVGVIVWTSSVLTSMTADVVEVGLHKSGFQNEGIITASITFILKAGTAGGLAVSGMFLAFVGFPSAPDQSNLTPEIISSLGINYALLTVMIYVASIVFLLFYNLDKKQFEEMVGNKAA</sequence>
<evidence type="ECO:0000256" key="1">
    <source>
        <dbReference type="ARBA" id="ARBA00009617"/>
    </source>
</evidence>
<name>A0A1Y5RVD3_9RHOB</name>
<dbReference type="PANTHER" id="PTHR11328:SF24">
    <property type="entry name" value="MAJOR FACILITATOR SUPERFAMILY (MFS) PROFILE DOMAIN-CONTAINING PROTEIN"/>
    <property type="match status" value="1"/>
</dbReference>
<gene>
    <name evidence="3" type="ORF">TRL7639_00917</name>
</gene>
<protein>
    <recommendedName>
        <fullName evidence="5">Inner membrane symporter YicJ</fullName>
    </recommendedName>
</protein>
<dbReference type="GO" id="GO:0005886">
    <property type="term" value="C:plasma membrane"/>
    <property type="evidence" value="ECO:0007669"/>
    <property type="project" value="TreeGrafter"/>
</dbReference>
<reference evidence="3 4" key="1">
    <citation type="submission" date="2017-03" db="EMBL/GenBank/DDBJ databases">
        <authorList>
            <person name="Afonso C.L."/>
            <person name="Miller P.J."/>
            <person name="Scott M.A."/>
            <person name="Spackman E."/>
            <person name="Goraichik I."/>
            <person name="Dimitrov K.M."/>
            <person name="Suarez D.L."/>
            <person name="Swayne D.E."/>
        </authorList>
    </citation>
    <scope>NUCLEOTIDE SEQUENCE [LARGE SCALE GENOMIC DNA]</scope>
    <source>
        <strain evidence="3 4">CECT 7639</strain>
    </source>
</reference>
<dbReference type="PANTHER" id="PTHR11328">
    <property type="entry name" value="MAJOR FACILITATOR SUPERFAMILY DOMAIN-CONTAINING PROTEIN"/>
    <property type="match status" value="1"/>
</dbReference>
<feature type="transmembrane region" description="Helical" evidence="2">
    <location>
        <begin position="436"/>
        <end position="457"/>
    </location>
</feature>
<evidence type="ECO:0000313" key="4">
    <source>
        <dbReference type="Proteomes" id="UP000193077"/>
    </source>
</evidence>
<dbReference type="Proteomes" id="UP000193077">
    <property type="component" value="Unassembled WGS sequence"/>
</dbReference>
<keyword evidence="2" id="KW-0812">Transmembrane</keyword>
<feature type="transmembrane region" description="Helical" evidence="2">
    <location>
        <begin position="158"/>
        <end position="176"/>
    </location>
</feature>
<evidence type="ECO:0000313" key="3">
    <source>
        <dbReference type="EMBL" id="SLN25923.1"/>
    </source>
</evidence>
<dbReference type="GO" id="GO:0015293">
    <property type="term" value="F:symporter activity"/>
    <property type="evidence" value="ECO:0007669"/>
    <property type="project" value="InterPro"/>
</dbReference>
<dbReference type="Pfam" id="PF13347">
    <property type="entry name" value="MFS_2"/>
    <property type="match status" value="1"/>
</dbReference>
<dbReference type="InterPro" id="IPR039672">
    <property type="entry name" value="MFS_2"/>
</dbReference>
<dbReference type="Gene3D" id="1.20.1250.20">
    <property type="entry name" value="MFS general substrate transporter like domains"/>
    <property type="match status" value="1"/>
</dbReference>
<feature type="transmembrane region" description="Helical" evidence="2">
    <location>
        <begin position="344"/>
        <end position="368"/>
    </location>
</feature>
<proteinExistence type="inferred from homology"/>
<feature type="transmembrane region" description="Helical" evidence="2">
    <location>
        <begin position="283"/>
        <end position="301"/>
    </location>
</feature>
<feature type="transmembrane region" description="Helical" evidence="2">
    <location>
        <begin position="196"/>
        <end position="216"/>
    </location>
</feature>
<dbReference type="AlphaFoldDB" id="A0A1Y5RVD3"/>
<feature type="transmembrane region" description="Helical" evidence="2">
    <location>
        <begin position="389"/>
        <end position="416"/>
    </location>
</feature>
<evidence type="ECO:0008006" key="5">
    <source>
        <dbReference type="Google" id="ProtNLM"/>
    </source>
</evidence>
<dbReference type="OrthoDB" id="7584869at2"/>
<feature type="transmembrane region" description="Helical" evidence="2">
    <location>
        <begin position="48"/>
        <end position="70"/>
    </location>
</feature>
<keyword evidence="2" id="KW-1133">Transmembrane helix</keyword>